<reference evidence="3" key="1">
    <citation type="submission" date="2009-09" db="EMBL/GenBank/DDBJ databases">
        <title>The complete genome of Kribbella flavida DSM 17836.</title>
        <authorList>
            <consortium name="US DOE Joint Genome Institute (JGI-PGF)"/>
            <person name="Lucas S."/>
            <person name="Copeland A."/>
            <person name="Lapidus A."/>
            <person name="Glavina del Rio T."/>
            <person name="Dalin E."/>
            <person name="Tice H."/>
            <person name="Bruce D."/>
            <person name="Goodwin L."/>
            <person name="Pitluck S."/>
            <person name="Kyrpides N."/>
            <person name="Mavromatis K."/>
            <person name="Ivanova N."/>
            <person name="Saunders E."/>
            <person name="Brettin T."/>
            <person name="Detter J.C."/>
            <person name="Han C."/>
            <person name="Larimer F."/>
            <person name="Land M."/>
            <person name="Hauser L."/>
            <person name="Markowitz V."/>
            <person name="Cheng J.-F."/>
            <person name="Hugenholtz P."/>
            <person name="Woyke T."/>
            <person name="Wu D."/>
            <person name="Pukall R."/>
            <person name="Klenk H.-P."/>
            <person name="Eisen J.A."/>
        </authorList>
    </citation>
    <scope>NUCLEOTIDE SEQUENCE [LARGE SCALE GENOMIC DNA]</scope>
    <source>
        <strain evidence="3">DSM 17836 / JCM 10339 / NBRC 14399</strain>
    </source>
</reference>
<dbReference type="AlphaFoldDB" id="D2Q125"/>
<reference evidence="2 3" key="2">
    <citation type="journal article" date="2010" name="Stand. Genomic Sci.">
        <title>Complete genome sequence of Kribbella flavida type strain (IFO 14399).</title>
        <authorList>
            <person name="Pukall R."/>
            <person name="Lapidus A."/>
            <person name="Glavina Del Rio T."/>
            <person name="Copeland A."/>
            <person name="Tice H."/>
            <person name="Cheng J.-F."/>
            <person name="Lucas S."/>
            <person name="Chen F."/>
            <person name="Nolan M."/>
            <person name="LaButti K."/>
            <person name="Pati A."/>
            <person name="Ivanova N."/>
            <person name="Mavrommatis K."/>
            <person name="Mikhailova N."/>
            <person name="Pitluck S."/>
            <person name="Bruce D."/>
            <person name="Goodwin L."/>
            <person name="Land M."/>
            <person name="Hauser L."/>
            <person name="Chang Y.-J."/>
            <person name="Jeffries C.D."/>
            <person name="Chen A."/>
            <person name="Palaniappan K."/>
            <person name="Chain P."/>
            <person name="Rohde M."/>
            <person name="Goeker M."/>
            <person name="Bristow J."/>
            <person name="Eisen J.A."/>
            <person name="Markowitz V."/>
            <person name="Hugenholtz P."/>
            <person name="Kyrpides N.C."/>
            <person name="Klenk H.-P."/>
            <person name="Brettin T."/>
        </authorList>
    </citation>
    <scope>NUCLEOTIDE SEQUENCE [LARGE SCALE GENOMIC DNA]</scope>
    <source>
        <strain evidence="3">DSM 17836 / JCM 10339 / NBRC 14399</strain>
    </source>
</reference>
<keyword evidence="3" id="KW-1185">Reference proteome</keyword>
<dbReference type="Proteomes" id="UP000007967">
    <property type="component" value="Chromosome"/>
</dbReference>
<sequence length="94" mass="11244">MSDQCCDMMRNAIEVDDIPVFYRPRFRTWVLEQQDGLNTRWRLEYCPWCGVKLPSSLSEEWMTEMNRRGFGPRAQDDDLPADLLDDRWWKALGL</sequence>
<organism evidence="2 3">
    <name type="scientific">Kribbella flavida (strain DSM 17836 / JCM 10339 / NBRC 14399)</name>
    <dbReference type="NCBI Taxonomy" id="479435"/>
    <lineage>
        <taxon>Bacteria</taxon>
        <taxon>Bacillati</taxon>
        <taxon>Actinomycetota</taxon>
        <taxon>Actinomycetes</taxon>
        <taxon>Propionibacteriales</taxon>
        <taxon>Kribbellaceae</taxon>
        <taxon>Kribbella</taxon>
    </lineage>
</organism>
<gene>
    <name evidence="2" type="ordered locus">Kfla_6734</name>
</gene>
<feature type="domain" description="DUF6980" evidence="1">
    <location>
        <begin position="5"/>
        <end position="90"/>
    </location>
</feature>
<dbReference type="STRING" id="479435.Kfla_6734"/>
<name>D2Q125_KRIFD</name>
<protein>
    <recommendedName>
        <fullName evidence="1">DUF6980 domain-containing protein</fullName>
    </recommendedName>
</protein>
<evidence type="ECO:0000259" key="1">
    <source>
        <dbReference type="Pfam" id="PF22400"/>
    </source>
</evidence>
<evidence type="ECO:0000313" key="2">
    <source>
        <dbReference type="EMBL" id="ADB35726.1"/>
    </source>
</evidence>
<evidence type="ECO:0000313" key="3">
    <source>
        <dbReference type="Proteomes" id="UP000007967"/>
    </source>
</evidence>
<dbReference type="HOGENOM" id="CLU_163278_0_0_11"/>
<dbReference type="KEGG" id="kfl:Kfla_6734"/>
<dbReference type="InterPro" id="IPR053918">
    <property type="entry name" value="DUF6980"/>
</dbReference>
<dbReference type="Pfam" id="PF22400">
    <property type="entry name" value="DUF6980"/>
    <property type="match status" value="1"/>
</dbReference>
<dbReference type="RefSeq" id="WP_012924278.1">
    <property type="nucleotide sequence ID" value="NC_013729.1"/>
</dbReference>
<proteinExistence type="predicted"/>
<accession>D2Q125</accession>
<dbReference type="EMBL" id="CP001736">
    <property type="protein sequence ID" value="ADB35726.1"/>
    <property type="molecule type" value="Genomic_DNA"/>
</dbReference>